<evidence type="ECO:0000313" key="4">
    <source>
        <dbReference type="Proteomes" id="UP001501490"/>
    </source>
</evidence>
<comment type="caution">
    <text evidence="3">The sequence shown here is derived from an EMBL/GenBank/DDBJ whole genome shotgun (WGS) entry which is preliminary data.</text>
</comment>
<evidence type="ECO:0000256" key="2">
    <source>
        <dbReference type="SAM" id="Phobius"/>
    </source>
</evidence>
<dbReference type="EMBL" id="BAABAB010000049">
    <property type="protein sequence ID" value="GAA3638550.1"/>
    <property type="molecule type" value="Genomic_DNA"/>
</dbReference>
<dbReference type="InterPro" id="IPR009003">
    <property type="entry name" value="Peptidase_S1_PA"/>
</dbReference>
<keyword evidence="2" id="KW-1133">Transmembrane helix</keyword>
<protein>
    <recommendedName>
        <fullName evidence="5">Trypsin-like peptidase domain-containing protein</fullName>
    </recommendedName>
</protein>
<reference evidence="4" key="1">
    <citation type="journal article" date="2019" name="Int. J. Syst. Evol. Microbiol.">
        <title>The Global Catalogue of Microorganisms (GCM) 10K type strain sequencing project: providing services to taxonomists for standard genome sequencing and annotation.</title>
        <authorList>
            <consortium name="The Broad Institute Genomics Platform"/>
            <consortium name="The Broad Institute Genome Sequencing Center for Infectious Disease"/>
            <person name="Wu L."/>
            <person name="Ma J."/>
        </authorList>
    </citation>
    <scope>NUCLEOTIDE SEQUENCE [LARGE SCALE GENOMIC DNA]</scope>
    <source>
        <strain evidence="4">JCM 16929</strain>
    </source>
</reference>
<dbReference type="InterPro" id="IPR039245">
    <property type="entry name" value="TYSND1/DEG15"/>
</dbReference>
<dbReference type="Proteomes" id="UP001501490">
    <property type="component" value="Unassembled WGS sequence"/>
</dbReference>
<name>A0ABP7AS02_9ACTN</name>
<dbReference type="InterPro" id="IPR043504">
    <property type="entry name" value="Peptidase_S1_PA_chymotrypsin"/>
</dbReference>
<gene>
    <name evidence="3" type="ORF">GCM10022236_46200</name>
</gene>
<feature type="region of interest" description="Disordered" evidence="1">
    <location>
        <begin position="461"/>
        <end position="555"/>
    </location>
</feature>
<dbReference type="PANTHER" id="PTHR21004">
    <property type="entry name" value="SERINE PROTEASE-RELATED"/>
    <property type="match status" value="1"/>
</dbReference>
<feature type="compositionally biased region" description="Low complexity" evidence="1">
    <location>
        <begin position="513"/>
        <end position="551"/>
    </location>
</feature>
<organism evidence="3 4">
    <name type="scientific">Microlunatus ginsengisoli</name>
    <dbReference type="NCBI Taxonomy" id="363863"/>
    <lineage>
        <taxon>Bacteria</taxon>
        <taxon>Bacillati</taxon>
        <taxon>Actinomycetota</taxon>
        <taxon>Actinomycetes</taxon>
        <taxon>Propionibacteriales</taxon>
        <taxon>Propionibacteriaceae</taxon>
        <taxon>Microlunatus</taxon>
    </lineage>
</organism>
<feature type="compositionally biased region" description="Low complexity" evidence="1">
    <location>
        <begin position="461"/>
        <end position="473"/>
    </location>
</feature>
<sequence>MGVLATGAFVQPASAEPATVETRLAERTNPSVQVITTEYQATVKLGRIQFSKAGEQLVLRAYVKYLRREFGAAGFVSYIFDRAQRDPSYYFKESGPKRTQKLSAQFVGSGFIASPDGYVVTARHVVTPDGQVKQMFASAGAANFAKADANALLKDFAKFDLSTGAMRNIVRAVSGFAQAKVHVDLSKPKVAVRLGVASATGQRVGQNQPAEVVFRSDPALGADVAVLRIRVDGQLPTVPLGADSPQQGEQVYINAFPAAATYLKDFDKASQLQPTLSKGSITALKNTSGGTPILQTDANAMPGSSGGAAFDDDGNVIGMLVSGAVDSNGSGVGQNYLMPLDVIKEALTRSGANPSTSQTTVIYNQALADFHDEYYSKALGEFQQVKDLFPAHAYVGGFITKSQTAINQGKDKTPPPPAEPSAGFGFGTPMIIVGIAVLVIVALGVTVLIVVVRRRPAKGALPGGAAAAQLGSGDRPLGGQPYAPVGQPTGPTGQPYAPSTQQGYLPQGYSPVPQSAPQPMQGPAQPMQQPAQPVQGPAQPAQTGMPGAAPQPVYPPAPVSPTVPMVPGPVAPVSYYGQPTPTAPHQAPVGFQPQGPAPTNGQPR</sequence>
<feature type="region of interest" description="Disordered" evidence="1">
    <location>
        <begin position="577"/>
        <end position="604"/>
    </location>
</feature>
<keyword evidence="2" id="KW-0812">Transmembrane</keyword>
<keyword evidence="2" id="KW-0472">Membrane</keyword>
<evidence type="ECO:0008006" key="5">
    <source>
        <dbReference type="Google" id="ProtNLM"/>
    </source>
</evidence>
<keyword evidence="4" id="KW-1185">Reference proteome</keyword>
<evidence type="ECO:0000256" key="1">
    <source>
        <dbReference type="SAM" id="MobiDB-lite"/>
    </source>
</evidence>
<dbReference type="PANTHER" id="PTHR21004:SF0">
    <property type="entry name" value="PEROXISOMAL LEADER PEPTIDE-PROCESSING PROTEASE"/>
    <property type="match status" value="1"/>
</dbReference>
<proteinExistence type="predicted"/>
<evidence type="ECO:0000313" key="3">
    <source>
        <dbReference type="EMBL" id="GAA3638550.1"/>
    </source>
</evidence>
<dbReference type="Pfam" id="PF13365">
    <property type="entry name" value="Trypsin_2"/>
    <property type="match status" value="1"/>
</dbReference>
<feature type="compositionally biased region" description="Low complexity" evidence="1">
    <location>
        <begin position="486"/>
        <end position="495"/>
    </location>
</feature>
<feature type="transmembrane region" description="Helical" evidence="2">
    <location>
        <begin position="430"/>
        <end position="452"/>
    </location>
</feature>
<dbReference type="SUPFAM" id="SSF50494">
    <property type="entry name" value="Trypsin-like serine proteases"/>
    <property type="match status" value="1"/>
</dbReference>
<accession>A0ABP7AS02</accession>
<dbReference type="Gene3D" id="2.40.10.10">
    <property type="entry name" value="Trypsin-like serine proteases"/>
    <property type="match status" value="2"/>
</dbReference>